<organism evidence="2 3">
    <name type="scientific">Trypanosoma brucei gambiense (strain MHOM/CI/86/DAL972)</name>
    <dbReference type="NCBI Taxonomy" id="679716"/>
    <lineage>
        <taxon>Eukaryota</taxon>
        <taxon>Discoba</taxon>
        <taxon>Euglenozoa</taxon>
        <taxon>Kinetoplastea</taxon>
        <taxon>Metakinetoplastina</taxon>
        <taxon>Trypanosomatida</taxon>
        <taxon>Trypanosomatidae</taxon>
        <taxon>Trypanosoma</taxon>
    </lineage>
</organism>
<reference evidence="3" key="1">
    <citation type="journal article" date="2010" name="PLoS Negl. Trop. Dis.">
        <title>The genome sequence of Trypanosoma brucei gambiense, causative agent of chronic human african trypanosomiasis.</title>
        <authorList>
            <person name="Jackson A.P."/>
            <person name="Sanders M."/>
            <person name="Berry A."/>
            <person name="McQuillan J."/>
            <person name="Aslett M.A."/>
            <person name="Quail M.A."/>
            <person name="Chukualim B."/>
            <person name="Capewell P."/>
            <person name="MacLeod A."/>
            <person name="Melville S.E."/>
            <person name="Gibson W."/>
            <person name="Barry J.D."/>
            <person name="Berriman M."/>
            <person name="Hertz-Fowler C."/>
        </authorList>
    </citation>
    <scope>NUCLEOTIDE SEQUENCE [LARGE SCALE GENOMIC DNA]</scope>
    <source>
        <strain evidence="3">MHOM/CI/86/DAL972</strain>
    </source>
</reference>
<dbReference type="Proteomes" id="UP000002316">
    <property type="component" value="Chromosome 3"/>
</dbReference>
<dbReference type="RefSeq" id="XP_011772464.1">
    <property type="nucleotide sequence ID" value="XM_011774162.1"/>
</dbReference>
<feature type="transmembrane region" description="Helical" evidence="1">
    <location>
        <begin position="12"/>
        <end position="41"/>
    </location>
</feature>
<dbReference type="GeneID" id="23859322"/>
<keyword evidence="1" id="KW-1133">Transmembrane helix</keyword>
<gene>
    <name evidence="2" type="ORF">TbgDal_III5160</name>
</gene>
<feature type="transmembrane region" description="Helical" evidence="1">
    <location>
        <begin position="62"/>
        <end position="78"/>
    </location>
</feature>
<name>C9ZLG5_TRYB9</name>
<accession>C9ZLG5</accession>
<keyword evidence="1" id="KW-0812">Transmembrane</keyword>
<dbReference type="KEGG" id="tbg:TbgDal_III5160"/>
<dbReference type="EMBL" id="FN554966">
    <property type="protein sequence ID" value="CBH10174.1"/>
    <property type="molecule type" value="Genomic_DNA"/>
</dbReference>
<proteinExistence type="predicted"/>
<protein>
    <submittedName>
        <fullName evidence="2">Uncharacterized protein</fullName>
    </submittedName>
</protein>
<evidence type="ECO:0000313" key="2">
    <source>
        <dbReference type="EMBL" id="CBH10174.1"/>
    </source>
</evidence>
<keyword evidence="1" id="KW-0472">Membrane</keyword>
<dbReference type="AlphaFoldDB" id="C9ZLG5"/>
<dbReference type="VEuPathDB" id="TriTrypDB:Tbg972.3.5160"/>
<evidence type="ECO:0000256" key="1">
    <source>
        <dbReference type="SAM" id="Phobius"/>
    </source>
</evidence>
<sequence>MWVIGCGFPFPSLFSFLLICFVFFLLFRLACWLMCYANHLLYCNTKAEVGKKKRKCGKVKESVFFLFFFLFLLPSSVAKKNFFDSEREKIKRKYKIKLYVIVFFFLNLEDPLSLSLSLLLLLFSMCVKVFFVIDFTFPLSHIHASPLSFSTPFTCLFLFFFIPFILSLHYFCNSCFKCRNVVCSSLHKHGISHSFNLSFFFLFSRRVVQSSLSTYLFISLFLFFFLFVVSLPALYYFSCGW</sequence>
<evidence type="ECO:0000313" key="3">
    <source>
        <dbReference type="Proteomes" id="UP000002316"/>
    </source>
</evidence>
<feature type="transmembrane region" description="Helical" evidence="1">
    <location>
        <begin position="149"/>
        <end position="171"/>
    </location>
</feature>
<feature type="transmembrane region" description="Helical" evidence="1">
    <location>
        <begin position="215"/>
        <end position="237"/>
    </location>
</feature>